<dbReference type="InterPro" id="IPR011033">
    <property type="entry name" value="PRC_barrel-like_sf"/>
</dbReference>
<dbReference type="AlphaFoldDB" id="A0A4U3MN60"/>
<evidence type="ECO:0000313" key="1">
    <source>
        <dbReference type="EMBL" id="TKK90450.1"/>
    </source>
</evidence>
<dbReference type="Gene3D" id="3.90.50.10">
    <property type="entry name" value="Photosynthetic Reaction Center, subunit H, domain 2"/>
    <property type="match status" value="1"/>
</dbReference>
<dbReference type="EMBL" id="SZQA01000003">
    <property type="protein sequence ID" value="TKK90450.1"/>
    <property type="molecule type" value="Genomic_DNA"/>
</dbReference>
<proteinExistence type="predicted"/>
<dbReference type="SUPFAM" id="SSF50346">
    <property type="entry name" value="PRC-barrel domain"/>
    <property type="match status" value="1"/>
</dbReference>
<comment type="caution">
    <text evidence="1">The sequence shown here is derived from an EMBL/GenBank/DDBJ whole genome shotgun (WGS) entry which is preliminary data.</text>
</comment>
<organism evidence="1 2">
    <name type="scientific">Herbidospora galbida</name>
    <dbReference type="NCBI Taxonomy" id="2575442"/>
    <lineage>
        <taxon>Bacteria</taxon>
        <taxon>Bacillati</taxon>
        <taxon>Actinomycetota</taxon>
        <taxon>Actinomycetes</taxon>
        <taxon>Streptosporangiales</taxon>
        <taxon>Streptosporangiaceae</taxon>
        <taxon>Herbidospora</taxon>
    </lineage>
</organism>
<dbReference type="Proteomes" id="UP000308705">
    <property type="component" value="Unassembled WGS sequence"/>
</dbReference>
<accession>A0A4U3MN60</accession>
<dbReference type="GO" id="GO:0030077">
    <property type="term" value="C:plasma membrane light-harvesting complex"/>
    <property type="evidence" value="ECO:0007669"/>
    <property type="project" value="InterPro"/>
</dbReference>
<dbReference type="InterPro" id="IPR014747">
    <property type="entry name" value="Bac_photo_RC_H_C"/>
</dbReference>
<evidence type="ECO:0000313" key="2">
    <source>
        <dbReference type="Proteomes" id="UP000308705"/>
    </source>
</evidence>
<gene>
    <name evidence="1" type="ORF">FDA94_05485</name>
</gene>
<sequence>MYEPWSYQEGVASGAGVSVIGFDVEAVDGKIGEVDEQSDAVGDAYIVVDTGFWIFGKKVIMPASTITEIDPQQRKVFLARTKEEIKNAPEFDQDTYKDPAYREQVGNYYTGYNQLP</sequence>
<name>A0A4U3MN60_9ACTN</name>
<dbReference type="OrthoDB" id="510842at2"/>
<reference evidence="1 2" key="1">
    <citation type="submission" date="2019-04" db="EMBL/GenBank/DDBJ databases">
        <title>Herbidospora sp. NEAU-GS14.nov., a novel actinomycete isolated from soil.</title>
        <authorList>
            <person name="Han L."/>
        </authorList>
    </citation>
    <scope>NUCLEOTIDE SEQUENCE [LARGE SCALE GENOMIC DNA]</scope>
    <source>
        <strain evidence="1 2">NEAU-GS14</strain>
    </source>
</reference>
<dbReference type="RefSeq" id="WP_062430758.1">
    <property type="nucleotide sequence ID" value="NZ_SZQA01000003.1"/>
</dbReference>
<keyword evidence="2" id="KW-1185">Reference proteome</keyword>
<protein>
    <submittedName>
        <fullName evidence="1">PRC-barrel domain containing protein</fullName>
    </submittedName>
</protein>
<dbReference type="GO" id="GO:0019684">
    <property type="term" value="P:photosynthesis, light reaction"/>
    <property type="evidence" value="ECO:0007669"/>
    <property type="project" value="InterPro"/>
</dbReference>